<protein>
    <submittedName>
        <fullName evidence="1">Bacteriophage abortive infection AbiH</fullName>
    </submittedName>
</protein>
<evidence type="ECO:0000313" key="2">
    <source>
        <dbReference type="Proteomes" id="UP000324896"/>
    </source>
</evidence>
<dbReference type="Pfam" id="PF14253">
    <property type="entry name" value="AbiH"/>
    <property type="match status" value="1"/>
</dbReference>
<dbReference type="InterPro" id="IPR025935">
    <property type="entry name" value="AbiH"/>
</dbReference>
<sequence length="167" mass="19143">MAENTDLLFNQIEKSEISLINSNTSLFIIGNGFDLIHEVPSSYYKFRDFLEGNNRLRNALENYIKRDDLWADFEDSLAHLDDNAMLRTTNDMVDIYDVKPQFDEDSLAANFFMAAEAAIGPAQTIMRELSGEFKNWVSTLKISNSTKPLADILSNKSKFINFNYTDF</sequence>
<organism evidence="1 2">
    <name type="scientific">Halanaerobium congolense</name>
    <dbReference type="NCBI Taxonomy" id="54121"/>
    <lineage>
        <taxon>Bacteria</taxon>
        <taxon>Bacillati</taxon>
        <taxon>Bacillota</taxon>
        <taxon>Clostridia</taxon>
        <taxon>Halanaerobiales</taxon>
        <taxon>Halanaerobiaceae</taxon>
        <taxon>Halanaerobium</taxon>
    </lineage>
</organism>
<proteinExistence type="predicted"/>
<reference evidence="1 2" key="1">
    <citation type="submission" date="2016-10" db="EMBL/GenBank/DDBJ databases">
        <authorList>
            <person name="Varghese N."/>
            <person name="Submissions S."/>
        </authorList>
    </citation>
    <scope>NUCLEOTIDE SEQUENCE [LARGE SCALE GENOMIC DNA]</scope>
    <source>
        <strain evidence="1 2">WG10</strain>
    </source>
</reference>
<dbReference type="EMBL" id="FMYT01000009">
    <property type="protein sequence ID" value="SDC56680.1"/>
    <property type="molecule type" value="Genomic_DNA"/>
</dbReference>
<dbReference type="Proteomes" id="UP000324896">
    <property type="component" value="Unassembled WGS sequence"/>
</dbReference>
<evidence type="ECO:0000313" key="1">
    <source>
        <dbReference type="EMBL" id="SDC56680.1"/>
    </source>
</evidence>
<gene>
    <name evidence="1" type="ORF">SAMN04488597_1093</name>
</gene>
<accession>A0A1G6MME5</accession>
<name>A0A1G6MME5_9FIRM</name>
<dbReference type="RefSeq" id="WP_188116897.1">
    <property type="nucleotide sequence ID" value="NZ_FMYT01000009.1"/>
</dbReference>
<dbReference type="AlphaFoldDB" id="A0A1G6MME5"/>